<dbReference type="InterPro" id="IPR029058">
    <property type="entry name" value="AB_hydrolase_fold"/>
</dbReference>
<reference evidence="8" key="1">
    <citation type="submission" date="2025-08" db="UniProtKB">
        <authorList>
            <consortium name="RefSeq"/>
        </authorList>
    </citation>
    <scope>IDENTIFICATION</scope>
    <source>
        <tissue evidence="8">Whole organism</tissue>
    </source>
</reference>
<accession>A0A8B7PIY8</accession>
<comment type="similarity">
    <text evidence="2 4">Belongs to the AB hydrolase superfamily. Lipase family.</text>
</comment>
<dbReference type="OrthoDB" id="199913at2759"/>
<dbReference type="InterPro" id="IPR013818">
    <property type="entry name" value="Lipase"/>
</dbReference>
<evidence type="ECO:0000256" key="5">
    <source>
        <dbReference type="SAM" id="SignalP"/>
    </source>
</evidence>
<dbReference type="AlphaFoldDB" id="A0A8B7PIY8"/>
<evidence type="ECO:0000256" key="2">
    <source>
        <dbReference type="ARBA" id="ARBA00010701"/>
    </source>
</evidence>
<gene>
    <name evidence="8" type="primary">LOC108681597</name>
</gene>
<evidence type="ECO:0000313" key="8">
    <source>
        <dbReference type="RefSeq" id="XP_018026134.1"/>
    </source>
</evidence>
<dbReference type="Gene3D" id="3.40.50.1820">
    <property type="entry name" value="alpha/beta hydrolase"/>
    <property type="match status" value="1"/>
</dbReference>
<protein>
    <submittedName>
        <fullName evidence="8">Pancreatic triacylglycerol lipase</fullName>
    </submittedName>
</protein>
<name>A0A8B7PIY8_HYAAZ</name>
<dbReference type="GO" id="GO:0005615">
    <property type="term" value="C:extracellular space"/>
    <property type="evidence" value="ECO:0007669"/>
    <property type="project" value="TreeGrafter"/>
</dbReference>
<dbReference type="SUPFAM" id="SSF53474">
    <property type="entry name" value="alpha/beta-Hydrolases"/>
    <property type="match status" value="1"/>
</dbReference>
<organism evidence="7 8">
    <name type="scientific">Hyalella azteca</name>
    <name type="common">Amphipod</name>
    <dbReference type="NCBI Taxonomy" id="294128"/>
    <lineage>
        <taxon>Eukaryota</taxon>
        <taxon>Metazoa</taxon>
        <taxon>Ecdysozoa</taxon>
        <taxon>Arthropoda</taxon>
        <taxon>Crustacea</taxon>
        <taxon>Multicrustacea</taxon>
        <taxon>Malacostraca</taxon>
        <taxon>Eumalacostraca</taxon>
        <taxon>Peracarida</taxon>
        <taxon>Amphipoda</taxon>
        <taxon>Senticaudata</taxon>
        <taxon>Talitrida</taxon>
        <taxon>Talitroidea</taxon>
        <taxon>Hyalellidae</taxon>
        <taxon>Hyalella</taxon>
    </lineage>
</organism>
<dbReference type="GeneID" id="108681597"/>
<keyword evidence="3" id="KW-0964">Secreted</keyword>
<comment type="subcellular location">
    <subcellularLocation>
        <location evidence="1">Secreted</location>
    </subcellularLocation>
</comment>
<sequence>MTTASNALGQNLPRKLICILFTALIMTIAAADEDHTSKTFQMRSDNSSIGGMHNQKTGTITCQPEVPSTASVCYDIYGELEEFSLESPWSSVTPAMRNTKFWLTSSPDQERPLVLNPNNTAELTNAPLNVEGKVYALVHDWNTGGKWTKLLRRELMRAVSSNNVVVVRWSNDTYSQSVANIRVVARQLAFFINRLQVLRGIPSHSFHLVGHGLGAHLCGIAGTYLQQRYGITVQSSGLLALSRSQTLHAIGGAGLSLGGRSLPLL</sequence>
<dbReference type="GO" id="GO:0016298">
    <property type="term" value="F:lipase activity"/>
    <property type="evidence" value="ECO:0007669"/>
    <property type="project" value="InterPro"/>
</dbReference>
<feature type="domain" description="Lipase" evidence="6">
    <location>
        <begin position="92"/>
        <end position="228"/>
    </location>
</feature>
<dbReference type="PANTHER" id="PTHR11610">
    <property type="entry name" value="LIPASE"/>
    <property type="match status" value="1"/>
</dbReference>
<evidence type="ECO:0000313" key="7">
    <source>
        <dbReference type="Proteomes" id="UP000694843"/>
    </source>
</evidence>
<evidence type="ECO:0000256" key="1">
    <source>
        <dbReference type="ARBA" id="ARBA00004613"/>
    </source>
</evidence>
<evidence type="ECO:0000259" key="6">
    <source>
        <dbReference type="Pfam" id="PF00151"/>
    </source>
</evidence>
<evidence type="ECO:0000256" key="4">
    <source>
        <dbReference type="RuleBase" id="RU004262"/>
    </source>
</evidence>
<proteinExistence type="inferred from homology"/>
<dbReference type="PANTHER" id="PTHR11610:SF186">
    <property type="entry name" value="FI22312P1"/>
    <property type="match status" value="1"/>
</dbReference>
<keyword evidence="7" id="KW-1185">Reference proteome</keyword>
<dbReference type="InterPro" id="IPR000734">
    <property type="entry name" value="TAG_lipase"/>
</dbReference>
<dbReference type="GO" id="GO:0016042">
    <property type="term" value="P:lipid catabolic process"/>
    <property type="evidence" value="ECO:0007669"/>
    <property type="project" value="TreeGrafter"/>
</dbReference>
<evidence type="ECO:0000256" key="3">
    <source>
        <dbReference type="ARBA" id="ARBA00022525"/>
    </source>
</evidence>
<keyword evidence="5" id="KW-0732">Signal</keyword>
<dbReference type="Proteomes" id="UP000694843">
    <property type="component" value="Unplaced"/>
</dbReference>
<dbReference type="KEGG" id="hazt:108681597"/>
<dbReference type="RefSeq" id="XP_018026134.1">
    <property type="nucleotide sequence ID" value="XM_018170645.2"/>
</dbReference>
<feature type="chain" id="PRO_5034153728" evidence="5">
    <location>
        <begin position="32"/>
        <end position="265"/>
    </location>
</feature>
<feature type="signal peptide" evidence="5">
    <location>
        <begin position="1"/>
        <end position="31"/>
    </location>
</feature>
<dbReference type="Pfam" id="PF00151">
    <property type="entry name" value="Lipase"/>
    <property type="match status" value="1"/>
</dbReference>